<keyword evidence="2 4" id="KW-0863">Zinc-finger</keyword>
<dbReference type="AlphaFoldDB" id="A0A1R4ABK9"/>
<evidence type="ECO:0000256" key="2">
    <source>
        <dbReference type="ARBA" id="ARBA00022771"/>
    </source>
</evidence>
<accession>A0A1R4ABK9</accession>
<reference evidence="7 8" key="2">
    <citation type="journal article" date="2013" name="PLoS ONE">
        <title>Whole genome mapping and re-organization of the nuclear and mitochondrial genomes of Babesia microti isolates.</title>
        <authorList>
            <person name="Cornillot E."/>
            <person name="Dassouli A."/>
            <person name="Garg A."/>
            <person name="Pachikara N."/>
            <person name="Randazzo S."/>
            <person name="Depoix D."/>
            <person name="Carcy B."/>
            <person name="Delbecq S."/>
            <person name="Frutos R."/>
            <person name="Silva J.C."/>
            <person name="Sutton R."/>
            <person name="Krause P.J."/>
            <person name="Mamoun C.B."/>
        </authorList>
    </citation>
    <scope>NUCLEOTIDE SEQUENCE [LARGE SCALE GENOMIC DNA]</scope>
    <source>
        <strain evidence="7 8">RI</strain>
    </source>
</reference>
<dbReference type="KEGG" id="bmic:BMR1_03g01870"/>
<dbReference type="Gene3D" id="6.20.400.10">
    <property type="match status" value="1"/>
</dbReference>
<name>A0A1R4ABK9_BABMR</name>
<dbReference type="PANTHER" id="PTHR12681:SF0">
    <property type="entry name" value="ZINC FINGER CCCH DOMAIN-CONTAINING PROTEIN 15"/>
    <property type="match status" value="1"/>
</dbReference>
<dbReference type="Proteomes" id="UP000002899">
    <property type="component" value="Chromosome III"/>
</dbReference>
<dbReference type="GO" id="GO:0002181">
    <property type="term" value="P:cytoplasmic translation"/>
    <property type="evidence" value="ECO:0007669"/>
    <property type="project" value="TreeGrafter"/>
</dbReference>
<evidence type="ECO:0000256" key="5">
    <source>
        <dbReference type="SAM" id="MobiDB-lite"/>
    </source>
</evidence>
<dbReference type="PANTHER" id="PTHR12681">
    <property type="entry name" value="ZINC FINGER-CONTAINING PROTEIN P48ZNF"/>
    <property type="match status" value="1"/>
</dbReference>
<evidence type="ECO:0000256" key="4">
    <source>
        <dbReference type="PROSITE-ProRule" id="PRU00723"/>
    </source>
</evidence>
<evidence type="ECO:0000256" key="1">
    <source>
        <dbReference type="ARBA" id="ARBA00022723"/>
    </source>
</evidence>
<dbReference type="VEuPathDB" id="PiroplasmaDB:BMR1_03g01870"/>
<feature type="compositionally biased region" description="Basic and acidic residues" evidence="5">
    <location>
        <begin position="63"/>
        <end position="77"/>
    </location>
</feature>
<gene>
    <name evidence="7" type="ORF">BMR1_03g01870</name>
</gene>
<dbReference type="GO" id="GO:0003729">
    <property type="term" value="F:mRNA binding"/>
    <property type="evidence" value="ECO:0007669"/>
    <property type="project" value="TreeGrafter"/>
</dbReference>
<dbReference type="OrthoDB" id="278280at2759"/>
<feature type="compositionally biased region" description="Basic and acidic residues" evidence="5">
    <location>
        <begin position="12"/>
        <end position="26"/>
    </location>
</feature>
<dbReference type="GO" id="GO:0008270">
    <property type="term" value="F:zinc ion binding"/>
    <property type="evidence" value="ECO:0007669"/>
    <property type="project" value="UniProtKB-KW"/>
</dbReference>
<dbReference type="InterPro" id="IPR032378">
    <property type="entry name" value="ZC3H15/TMA46_C"/>
</dbReference>
<dbReference type="GeneID" id="24425015"/>
<protein>
    <submittedName>
        <fullName evidence="7">Zinc finger CCCH domain-containing protein 11</fullName>
    </submittedName>
</protein>
<keyword evidence="3 4" id="KW-0862">Zinc</keyword>
<dbReference type="PROSITE" id="PS50103">
    <property type="entry name" value="ZF_C3H1"/>
    <property type="match status" value="1"/>
</dbReference>
<keyword evidence="8" id="KW-1185">Reference proteome</keyword>
<dbReference type="RefSeq" id="XP_021338560.1">
    <property type="nucleotide sequence ID" value="XM_021481988.1"/>
</dbReference>
<feature type="region of interest" description="Disordered" evidence="5">
    <location>
        <begin position="1"/>
        <end position="77"/>
    </location>
</feature>
<evidence type="ECO:0000259" key="6">
    <source>
        <dbReference type="PROSITE" id="PS50103"/>
    </source>
</evidence>
<feature type="compositionally biased region" description="Polar residues" evidence="5">
    <location>
        <begin position="1"/>
        <end position="11"/>
    </location>
</feature>
<evidence type="ECO:0000313" key="7">
    <source>
        <dbReference type="EMBL" id="SJK86399.1"/>
    </source>
</evidence>
<reference evidence="7 8" key="3">
    <citation type="journal article" date="2016" name="Sci. Rep.">
        <title>Genome-wide diversity and gene expression profiling of Babesia microti isolates identify polymorphic genes that mediate host-pathogen interactions.</title>
        <authorList>
            <person name="Silva J.C."/>
            <person name="Cornillot E."/>
            <person name="McCracken C."/>
            <person name="Usmani-Brown S."/>
            <person name="Dwivedi A."/>
            <person name="Ifeonu O.O."/>
            <person name="Crabtree J."/>
            <person name="Gotia H.T."/>
            <person name="Virji A.Z."/>
            <person name="Reynes C."/>
            <person name="Colinge J."/>
            <person name="Kumar V."/>
            <person name="Lawres L."/>
            <person name="Pazzi J.E."/>
            <person name="Pablo J.V."/>
            <person name="Hung C."/>
            <person name="Brancato J."/>
            <person name="Kumari P."/>
            <person name="Orvis J."/>
            <person name="Tretina K."/>
            <person name="Chibucos M."/>
            <person name="Ott S."/>
            <person name="Sadzewicz L."/>
            <person name="Sengamalay N."/>
            <person name="Shetty A.C."/>
            <person name="Su Q."/>
            <person name="Tallon L."/>
            <person name="Fraser C.M."/>
            <person name="Frutos R."/>
            <person name="Molina D.M."/>
            <person name="Krause P.J."/>
            <person name="Ben Mamoun C."/>
        </authorList>
    </citation>
    <scope>NUCLEOTIDE SEQUENCE [LARGE SCALE GENOMIC DNA]</scope>
    <source>
        <strain evidence="7 8">RI</strain>
    </source>
</reference>
<dbReference type="GO" id="GO:0005829">
    <property type="term" value="C:cytosol"/>
    <property type="evidence" value="ECO:0007669"/>
    <property type="project" value="TreeGrafter"/>
</dbReference>
<dbReference type="InterPro" id="IPR000571">
    <property type="entry name" value="Znf_CCCH"/>
</dbReference>
<sequence>MPPKQDNANQKSLEKAKQKILEDKTFGLKNKNKSKAVQKHIKGLQQQITGKPAPDSAKWQSQLHKEKEEKKKQEQHKALIQSLFRDTKDIKNLSKNAAKQTYDPKKSRMDQKIDYYIDQRLQKQSDSSMSTELSFETDIVCKHFTEAIKSNKYGWFWVCPNGGDDCKYRHSLPKDYVFPDEQEVVEEVNETLEDKIDRERHELVTNGELLTLDVFLRWKEGKSSGKDDSATKLTTGKDLYILDPSLFMDDDKAVDGLGYGENANFDEFAAESQDGLDAVACGPINADLFTSFEGMSLEE</sequence>
<keyword evidence="1 4" id="KW-0479">Metal-binding</keyword>
<reference evidence="7 8" key="1">
    <citation type="journal article" date="2012" name="Nucleic Acids Res.">
        <title>Sequencing of the smallest Apicomplexan genome from the human pathogen Babesia microti.</title>
        <authorList>
            <person name="Cornillot E."/>
            <person name="Hadj-Kaddour K."/>
            <person name="Dassouli A."/>
            <person name="Noel B."/>
            <person name="Ranwez V."/>
            <person name="Vacherie B."/>
            <person name="Augagneur Y."/>
            <person name="Bres V."/>
            <person name="Duclos A."/>
            <person name="Randazzo S."/>
            <person name="Carcy B."/>
            <person name="Debierre-Grockiego F."/>
            <person name="Delbecq S."/>
            <person name="Moubri-Menage K."/>
            <person name="Shams-Eldin H."/>
            <person name="Usmani-Brown S."/>
            <person name="Bringaud F."/>
            <person name="Wincker P."/>
            <person name="Vivares C.P."/>
            <person name="Schwarz R.T."/>
            <person name="Schetters T.P."/>
            <person name="Krause P.J."/>
            <person name="Gorenflot A."/>
            <person name="Berry V."/>
            <person name="Barbe V."/>
            <person name="Ben Mamoun C."/>
        </authorList>
    </citation>
    <scope>NUCLEOTIDE SEQUENCE [LARGE SCALE GENOMIC DNA]</scope>
    <source>
        <strain evidence="7 8">RI</strain>
    </source>
</reference>
<evidence type="ECO:0000256" key="3">
    <source>
        <dbReference type="ARBA" id="ARBA00022833"/>
    </source>
</evidence>
<evidence type="ECO:0000313" key="8">
    <source>
        <dbReference type="Proteomes" id="UP000002899"/>
    </source>
</evidence>
<feature type="domain" description="C3H1-type" evidence="6">
    <location>
        <begin position="135"/>
        <end position="173"/>
    </location>
</feature>
<organism evidence="7 8">
    <name type="scientific">Babesia microti (strain RI)</name>
    <dbReference type="NCBI Taxonomy" id="1133968"/>
    <lineage>
        <taxon>Eukaryota</taxon>
        <taxon>Sar</taxon>
        <taxon>Alveolata</taxon>
        <taxon>Apicomplexa</taxon>
        <taxon>Aconoidasida</taxon>
        <taxon>Piroplasmida</taxon>
        <taxon>Babesiidae</taxon>
        <taxon>Babesia</taxon>
    </lineage>
</organism>
<dbReference type="EMBL" id="LN871598">
    <property type="protein sequence ID" value="SJK86399.1"/>
    <property type="molecule type" value="Genomic_DNA"/>
</dbReference>
<dbReference type="Pfam" id="PF16543">
    <property type="entry name" value="DFRP_C"/>
    <property type="match status" value="1"/>
</dbReference>
<proteinExistence type="predicted"/>
<feature type="compositionally biased region" description="Basic residues" evidence="5">
    <location>
        <begin position="30"/>
        <end position="42"/>
    </location>
</feature>
<feature type="zinc finger region" description="C3H1-type" evidence="4">
    <location>
        <begin position="135"/>
        <end position="173"/>
    </location>
</feature>